<dbReference type="InterPro" id="IPR018004">
    <property type="entry name" value="KilA/APSES_HTH"/>
</dbReference>
<keyword evidence="2" id="KW-0749">Sporulation</keyword>
<evidence type="ECO:0000256" key="2">
    <source>
        <dbReference type="ARBA" id="ARBA00022969"/>
    </source>
</evidence>
<keyword evidence="3" id="KW-0183">Conidiation</keyword>
<evidence type="ECO:0000259" key="6">
    <source>
        <dbReference type="PROSITE" id="PS51299"/>
    </source>
</evidence>
<dbReference type="InterPro" id="IPR037548">
    <property type="entry name" value="Bqt4"/>
</dbReference>
<feature type="compositionally biased region" description="Basic and acidic residues" evidence="5">
    <location>
        <begin position="185"/>
        <end position="199"/>
    </location>
</feature>
<feature type="region of interest" description="Disordered" evidence="5">
    <location>
        <begin position="171"/>
        <end position="205"/>
    </location>
</feature>
<dbReference type="PANTHER" id="PTHR38044">
    <property type="entry name" value="BOUQUET FORMATION PROTEIN 4"/>
    <property type="match status" value="1"/>
</dbReference>
<gene>
    <name evidence="7" type="ORF">N7494_004740</name>
</gene>
<dbReference type="SUPFAM" id="SSF54616">
    <property type="entry name" value="DNA-binding domain of Mlu1-box binding protein MBP1"/>
    <property type="match status" value="1"/>
</dbReference>
<dbReference type="SMART" id="SM01252">
    <property type="entry name" value="KilA-N"/>
    <property type="match status" value="1"/>
</dbReference>
<dbReference type="FunFam" id="3.10.260.10:FF:000002">
    <property type="entry name" value="APSES transcription factor, putative"/>
    <property type="match status" value="1"/>
</dbReference>
<evidence type="ECO:0000256" key="3">
    <source>
        <dbReference type="ARBA" id="ARBA00023321"/>
    </source>
</evidence>
<dbReference type="GO" id="GO:1990862">
    <property type="term" value="C:nuclear membrane complex Bqt3-Bqt4"/>
    <property type="evidence" value="ECO:0007669"/>
    <property type="project" value="InterPro"/>
</dbReference>
<dbReference type="GO" id="GO:0070197">
    <property type="term" value="P:meiotic attachment of telomere to nuclear envelope"/>
    <property type="evidence" value="ECO:0007669"/>
    <property type="project" value="InterPro"/>
</dbReference>
<dbReference type="GO" id="GO:0048315">
    <property type="term" value="P:conidium formation"/>
    <property type="evidence" value="ECO:0007669"/>
    <property type="project" value="UniProtKB-KW"/>
</dbReference>
<dbReference type="GO" id="GO:0003677">
    <property type="term" value="F:DNA binding"/>
    <property type="evidence" value="ECO:0007669"/>
    <property type="project" value="InterPro"/>
</dbReference>
<evidence type="ECO:0000256" key="4">
    <source>
        <dbReference type="ARBA" id="ARBA00031907"/>
    </source>
</evidence>
<comment type="caution">
    <text evidence="7">The sequence shown here is derived from an EMBL/GenBank/DDBJ whole genome shotgun (WGS) entry which is preliminary data.</text>
</comment>
<evidence type="ECO:0000313" key="7">
    <source>
        <dbReference type="EMBL" id="KAJ5547155.1"/>
    </source>
</evidence>
<evidence type="ECO:0000313" key="8">
    <source>
        <dbReference type="Proteomes" id="UP001220324"/>
    </source>
</evidence>
<dbReference type="EMBL" id="JAQIZZ010000003">
    <property type="protein sequence ID" value="KAJ5547155.1"/>
    <property type="molecule type" value="Genomic_DNA"/>
</dbReference>
<organism evidence="7 8">
    <name type="scientific">Penicillium frequentans</name>
    <dbReference type="NCBI Taxonomy" id="3151616"/>
    <lineage>
        <taxon>Eukaryota</taxon>
        <taxon>Fungi</taxon>
        <taxon>Dikarya</taxon>
        <taxon>Ascomycota</taxon>
        <taxon>Pezizomycotina</taxon>
        <taxon>Eurotiomycetes</taxon>
        <taxon>Eurotiomycetidae</taxon>
        <taxon>Eurotiales</taxon>
        <taxon>Aspergillaceae</taxon>
        <taxon>Penicillium</taxon>
    </lineage>
</organism>
<dbReference type="GO" id="GO:0030435">
    <property type="term" value="P:sporulation resulting in formation of a cellular spore"/>
    <property type="evidence" value="ECO:0007669"/>
    <property type="project" value="UniProtKB-KW"/>
</dbReference>
<dbReference type="Gene3D" id="3.10.260.10">
    <property type="entry name" value="Transcription regulator HTH, APSES-type DNA-binding domain"/>
    <property type="match status" value="1"/>
</dbReference>
<reference evidence="7 8" key="1">
    <citation type="journal article" date="2023" name="IMA Fungus">
        <title>Comparative genomic study of the Penicillium genus elucidates a diverse pangenome and 15 lateral gene transfer events.</title>
        <authorList>
            <person name="Petersen C."/>
            <person name="Sorensen T."/>
            <person name="Nielsen M.R."/>
            <person name="Sondergaard T.E."/>
            <person name="Sorensen J.L."/>
            <person name="Fitzpatrick D.A."/>
            <person name="Frisvad J.C."/>
            <person name="Nielsen K.L."/>
        </authorList>
    </citation>
    <scope>NUCLEOTIDE SEQUENCE [LARGE SCALE GENOMIC DNA]</scope>
    <source>
        <strain evidence="7 8">IBT 35679</strain>
    </source>
</reference>
<dbReference type="AlphaFoldDB" id="A0AAD6GGT7"/>
<evidence type="ECO:0000256" key="5">
    <source>
        <dbReference type="SAM" id="MobiDB-lite"/>
    </source>
</evidence>
<sequence>MSRSLPKKNNPLILADAAPAYGNLVTRRRLGRVFLSVKPEQVDNCNASKPENLGVFEYAYLESPLPQDLKGSEIHSLAQSSGRYYLMRRRKDNFISATGMFRIAFPWAKAREEGNEREYLKSQRYTSPNNVAGNIWISPTFALELAKEYNMYDWVRALLDPVDIVQSRGSLKKHGHITPPPKFELPMDKRSEPPRDCSRQSDVLPSKDSTFSCMAPLAQSKKDMLGNPSPIVADDNLQKTLATTALMEVTKITPLPAEVDADETEVKANFHIVNPPVEFAHSQTNPNILEVKSFVATADIRS</sequence>
<dbReference type="GO" id="GO:0044820">
    <property type="term" value="P:mitotic telomere tethering at nuclear periphery"/>
    <property type="evidence" value="ECO:0007669"/>
    <property type="project" value="TreeGrafter"/>
</dbReference>
<dbReference type="PANTHER" id="PTHR38044:SF1">
    <property type="entry name" value="BOUQUET FORMATION PROTEIN 4"/>
    <property type="match status" value="1"/>
</dbReference>
<protein>
    <recommendedName>
        <fullName evidence="1">Cell pattern formation-associated protein stuA</fullName>
    </recommendedName>
    <alternativeName>
        <fullName evidence="4">Stunted protein A</fullName>
    </alternativeName>
</protein>
<keyword evidence="8" id="KW-1185">Reference proteome</keyword>
<evidence type="ECO:0000256" key="1">
    <source>
        <dbReference type="ARBA" id="ARBA00019309"/>
    </source>
</evidence>
<accession>A0AAD6GGT7</accession>
<dbReference type="Proteomes" id="UP001220324">
    <property type="component" value="Unassembled WGS sequence"/>
</dbReference>
<name>A0AAD6GGT7_9EURO</name>
<dbReference type="InterPro" id="IPR003163">
    <property type="entry name" value="Tscrpt_reg_HTH_APSES-type"/>
</dbReference>
<proteinExistence type="predicted"/>
<dbReference type="PROSITE" id="PS51299">
    <property type="entry name" value="HTH_APSES"/>
    <property type="match status" value="1"/>
</dbReference>
<feature type="domain" description="HTH APSES-type" evidence="6">
    <location>
        <begin position="64"/>
        <end position="172"/>
    </location>
</feature>
<dbReference type="InterPro" id="IPR036887">
    <property type="entry name" value="HTH_APSES_sf"/>
</dbReference>